<proteinExistence type="predicted"/>
<dbReference type="InterPro" id="IPR006579">
    <property type="entry name" value="Pre_C2HC_dom"/>
</dbReference>
<dbReference type="Proteomes" id="UP000499080">
    <property type="component" value="Unassembled WGS sequence"/>
</dbReference>
<feature type="coiled-coil region" evidence="1">
    <location>
        <begin position="60"/>
        <end position="87"/>
    </location>
</feature>
<dbReference type="AlphaFoldDB" id="A0A4Y1ZX99"/>
<sequence>MTKKKKKKGTPAEDREDDSSFAMRTKTSQVKIVEAMLSRAPRSHQQYDDLMKKLNQLDDSENITDLRTRAQERLQELEKTIKDDQARWFKESGLEDEDDDEIKMDLVDSQTPISFDVSFITGNNIDQTKGTTTISEEILHENSGVASVSPVVEITTPTFVDEFKTQGKRRRSNKSQMDEDKMVKRKPNIVTTAPTINNSNDPGKISNREMNIPPVVIKNFPEFKFLMKRLNETKNLKCRAKPVGEFMHVFTNSSKDHRDLTDYLTEQSIQYYVIPSRAEKPVKIVFKGLPIDTKTDEIEEGLNSKGFEVPKVNQLRRFRDKKPLDIFQVHLLKSDNLKDIYKLDNLNYFIISVEKYERKTVG</sequence>
<comment type="caution">
    <text evidence="4">The sequence shown here is derived from an EMBL/GenBank/DDBJ whole genome shotgun (WGS) entry which is preliminary data.</text>
</comment>
<evidence type="ECO:0000313" key="4">
    <source>
        <dbReference type="EMBL" id="GBL71843.1"/>
    </source>
</evidence>
<gene>
    <name evidence="4" type="ORF">AVEN_209219_1</name>
</gene>
<dbReference type="OrthoDB" id="6379801at2759"/>
<keyword evidence="5" id="KW-1185">Reference proteome</keyword>
<feature type="domain" description="Pre-C2HC" evidence="3">
    <location>
        <begin position="296"/>
        <end position="359"/>
    </location>
</feature>
<organism evidence="4 5">
    <name type="scientific">Araneus ventricosus</name>
    <name type="common">Orbweaver spider</name>
    <name type="synonym">Epeira ventricosa</name>
    <dbReference type="NCBI Taxonomy" id="182803"/>
    <lineage>
        <taxon>Eukaryota</taxon>
        <taxon>Metazoa</taxon>
        <taxon>Ecdysozoa</taxon>
        <taxon>Arthropoda</taxon>
        <taxon>Chelicerata</taxon>
        <taxon>Arachnida</taxon>
        <taxon>Araneae</taxon>
        <taxon>Araneomorphae</taxon>
        <taxon>Entelegynae</taxon>
        <taxon>Araneoidea</taxon>
        <taxon>Araneidae</taxon>
        <taxon>Araneus</taxon>
    </lineage>
</organism>
<evidence type="ECO:0000256" key="2">
    <source>
        <dbReference type="SAM" id="MobiDB-lite"/>
    </source>
</evidence>
<keyword evidence="1" id="KW-0175">Coiled coil</keyword>
<protein>
    <recommendedName>
        <fullName evidence="3">Pre-C2HC domain-containing protein</fullName>
    </recommendedName>
</protein>
<accession>A0A4Y1ZX99</accession>
<reference evidence="4 5" key="1">
    <citation type="journal article" date="2019" name="Sci. Rep.">
        <title>Orb-weaving spider Araneus ventricosus genome elucidates the spidroin gene catalogue.</title>
        <authorList>
            <person name="Kono N."/>
            <person name="Nakamura H."/>
            <person name="Ohtoshi R."/>
            <person name="Moran D.A.P."/>
            <person name="Shinohara A."/>
            <person name="Yoshida Y."/>
            <person name="Fujiwara M."/>
            <person name="Mori M."/>
            <person name="Tomita M."/>
            <person name="Arakawa K."/>
        </authorList>
    </citation>
    <scope>NUCLEOTIDE SEQUENCE [LARGE SCALE GENOMIC DNA]</scope>
</reference>
<evidence type="ECO:0000313" key="5">
    <source>
        <dbReference type="Proteomes" id="UP000499080"/>
    </source>
</evidence>
<dbReference type="Pfam" id="PF07530">
    <property type="entry name" value="PRE_C2HC"/>
    <property type="match status" value="1"/>
</dbReference>
<evidence type="ECO:0000256" key="1">
    <source>
        <dbReference type="SAM" id="Coils"/>
    </source>
</evidence>
<dbReference type="EMBL" id="BGPR01154493">
    <property type="protein sequence ID" value="GBL71843.1"/>
    <property type="molecule type" value="Genomic_DNA"/>
</dbReference>
<evidence type="ECO:0000259" key="3">
    <source>
        <dbReference type="Pfam" id="PF07530"/>
    </source>
</evidence>
<feature type="region of interest" description="Disordered" evidence="2">
    <location>
        <begin position="1"/>
        <end position="25"/>
    </location>
</feature>
<name>A0A4Y1ZX99_ARAVE</name>